<dbReference type="Gene3D" id="3.40.50.150">
    <property type="entry name" value="Vaccinia Virus protein VP39"/>
    <property type="match status" value="1"/>
</dbReference>
<dbReference type="AlphaFoldDB" id="A0AAU1I2Y8"/>
<protein>
    <submittedName>
        <fullName evidence="2">Class I SAM-dependent methyltransferase</fullName>
    </submittedName>
</protein>
<gene>
    <name evidence="2" type="ORF">OG477_29430</name>
</gene>
<keyword evidence="2" id="KW-0808">Transferase</keyword>
<dbReference type="EMBL" id="CP108140">
    <property type="protein sequence ID" value="WTP89221.1"/>
    <property type="molecule type" value="Genomic_DNA"/>
</dbReference>
<feature type="region of interest" description="Disordered" evidence="1">
    <location>
        <begin position="266"/>
        <end position="290"/>
    </location>
</feature>
<organism evidence="2">
    <name type="scientific">Streptomyces sp. NBC_00180</name>
    <dbReference type="NCBI Taxonomy" id="2903632"/>
    <lineage>
        <taxon>Bacteria</taxon>
        <taxon>Bacillati</taxon>
        <taxon>Actinomycetota</taxon>
        <taxon>Actinomycetes</taxon>
        <taxon>Kitasatosporales</taxon>
        <taxon>Streptomycetaceae</taxon>
        <taxon>Streptomyces</taxon>
    </lineage>
</organism>
<keyword evidence="2" id="KW-0489">Methyltransferase</keyword>
<accession>A0AAU1I2Y8</accession>
<evidence type="ECO:0000313" key="2">
    <source>
        <dbReference type="EMBL" id="WTP89221.1"/>
    </source>
</evidence>
<evidence type="ECO:0000256" key="1">
    <source>
        <dbReference type="SAM" id="MobiDB-lite"/>
    </source>
</evidence>
<proteinExistence type="predicted"/>
<dbReference type="InterPro" id="IPR029063">
    <property type="entry name" value="SAM-dependent_MTases_sf"/>
</dbReference>
<feature type="compositionally biased region" description="Pro residues" evidence="1">
    <location>
        <begin position="272"/>
        <end position="290"/>
    </location>
</feature>
<dbReference type="SUPFAM" id="SSF53335">
    <property type="entry name" value="S-adenosyl-L-methionine-dependent methyltransferases"/>
    <property type="match status" value="1"/>
</dbReference>
<dbReference type="GO" id="GO:0032259">
    <property type="term" value="P:methylation"/>
    <property type="evidence" value="ECO:0007669"/>
    <property type="project" value="UniProtKB-KW"/>
</dbReference>
<reference evidence="2" key="1">
    <citation type="submission" date="2022-10" db="EMBL/GenBank/DDBJ databases">
        <title>The complete genomes of actinobacterial strains from the NBC collection.</title>
        <authorList>
            <person name="Joergensen T.S."/>
            <person name="Alvarez Arevalo M."/>
            <person name="Sterndorff E.B."/>
            <person name="Faurdal D."/>
            <person name="Vuksanovic O."/>
            <person name="Mourched A.-S."/>
            <person name="Charusanti P."/>
            <person name="Shaw S."/>
            <person name="Blin K."/>
            <person name="Weber T."/>
        </authorList>
    </citation>
    <scope>NUCLEOTIDE SEQUENCE</scope>
    <source>
        <strain evidence="2">NBC 00180</strain>
    </source>
</reference>
<name>A0AAU1I2Y8_9ACTN</name>
<dbReference type="GO" id="GO:0008168">
    <property type="term" value="F:methyltransferase activity"/>
    <property type="evidence" value="ECO:0007669"/>
    <property type="project" value="UniProtKB-KW"/>
</dbReference>
<dbReference type="Pfam" id="PF13489">
    <property type="entry name" value="Methyltransf_23"/>
    <property type="match status" value="1"/>
</dbReference>
<sequence>MTATAPSERHRTDCAFTLARCREHTYAPRHLRLTRLPYRHLRAAARVALDFPEPESWLDVGTGYARFPDVAKELFPYTAFDGLDLTHRVLDARVAERVEEAHVGHLTDPRITARLRARYDIVSMFRHLEHAQDPRRELRAALAVLRPGGHLLLELPNPRGVFALLLGRWWIPHSRPGHLHLLPLKTLREELQALGCTVLSADRRGTHIPYDFAAFTSRVLTHLLPAPLSRVSAPLVGVAWALDHLLAPVVRRTRLSNTYRVIARKEPTAQPTAPPATLPIVRPTPPPSAA</sequence>